<evidence type="ECO:0000256" key="1">
    <source>
        <dbReference type="SAM" id="MobiDB-lite"/>
    </source>
</evidence>
<gene>
    <name evidence="2" type="ORF">AVDCRST_MAG07-184</name>
</gene>
<feature type="non-terminal residue" evidence="2">
    <location>
        <position position="1"/>
    </location>
</feature>
<name>A0A6J4KJW6_9ACTN</name>
<evidence type="ECO:0000313" key="2">
    <source>
        <dbReference type="EMBL" id="CAA9307166.1"/>
    </source>
</evidence>
<proteinExistence type="predicted"/>
<dbReference type="AlphaFoldDB" id="A0A6J4KJW6"/>
<feature type="compositionally biased region" description="Basic residues" evidence="1">
    <location>
        <begin position="124"/>
        <end position="141"/>
    </location>
</feature>
<sequence length="182" mass="20268">ARLHAQVGPLPRAGGGRRRPPRPPLRRRRLRRGRRRRAGARGLAPLVTSGRRRPHRHPAPPARGEHPLARSRRSRHGGADRSGAGARRRHLPDHDAAPPHLQRGAHDRGALPLRHAGDHQPHRDGRRRRQAPGRLRGRAHLRSAWQHRAGDQQGVPAVAGARRGHGRGQGPHRRGRLLQPVL</sequence>
<feature type="compositionally biased region" description="Basic and acidic residues" evidence="1">
    <location>
        <begin position="104"/>
        <end position="123"/>
    </location>
</feature>
<protein>
    <submittedName>
        <fullName evidence="2">SepF, FtsZ-interacting protein related to cell division</fullName>
    </submittedName>
</protein>
<feature type="region of interest" description="Disordered" evidence="1">
    <location>
        <begin position="1"/>
        <end position="182"/>
    </location>
</feature>
<dbReference type="GO" id="GO:0051301">
    <property type="term" value="P:cell division"/>
    <property type="evidence" value="ECO:0007669"/>
    <property type="project" value="UniProtKB-KW"/>
</dbReference>
<feature type="compositionally biased region" description="Basic residues" evidence="1">
    <location>
        <begin position="162"/>
        <end position="176"/>
    </location>
</feature>
<keyword evidence="2" id="KW-0132">Cell division</keyword>
<feature type="non-terminal residue" evidence="2">
    <location>
        <position position="182"/>
    </location>
</feature>
<feature type="compositionally biased region" description="Basic residues" evidence="1">
    <location>
        <begin position="15"/>
        <end position="39"/>
    </location>
</feature>
<keyword evidence="2" id="KW-0131">Cell cycle</keyword>
<reference evidence="2" key="1">
    <citation type="submission" date="2020-02" db="EMBL/GenBank/DDBJ databases">
        <authorList>
            <person name="Meier V. D."/>
        </authorList>
    </citation>
    <scope>NUCLEOTIDE SEQUENCE</scope>
    <source>
        <strain evidence="2">AVDCRST_MAG07</strain>
    </source>
</reference>
<dbReference type="EMBL" id="CADCUB010000012">
    <property type="protein sequence ID" value="CAA9307166.1"/>
    <property type="molecule type" value="Genomic_DNA"/>
</dbReference>
<organism evidence="2">
    <name type="scientific">uncultured Frankineae bacterium</name>
    <dbReference type="NCBI Taxonomy" id="437475"/>
    <lineage>
        <taxon>Bacteria</taxon>
        <taxon>Bacillati</taxon>
        <taxon>Actinomycetota</taxon>
        <taxon>Actinomycetes</taxon>
        <taxon>Frankiales</taxon>
        <taxon>environmental samples</taxon>
    </lineage>
</organism>
<accession>A0A6J4KJW6</accession>